<dbReference type="InterPro" id="IPR028457">
    <property type="entry name" value="ABI"/>
</dbReference>
<dbReference type="EMBL" id="JBBPBM010000070">
    <property type="protein sequence ID" value="KAK8513203.1"/>
    <property type="molecule type" value="Genomic_DNA"/>
</dbReference>
<evidence type="ECO:0000313" key="4">
    <source>
        <dbReference type="EMBL" id="KAK8513203.1"/>
    </source>
</evidence>
<dbReference type="PANTHER" id="PTHR10460:SF10">
    <property type="entry name" value="PROTEIN ABIL3"/>
    <property type="match status" value="1"/>
</dbReference>
<evidence type="ECO:0000313" key="5">
    <source>
        <dbReference type="Proteomes" id="UP001472677"/>
    </source>
</evidence>
<dbReference type="Gene3D" id="6.10.140.1620">
    <property type="match status" value="1"/>
</dbReference>
<comment type="function">
    <text evidence="2">Involved in regulation of actin and microtubule organization. Part of a WAVE complex that activates the Arp2/3 complex.</text>
</comment>
<evidence type="ECO:0000256" key="3">
    <source>
        <dbReference type="SAM" id="MobiDB-lite"/>
    </source>
</evidence>
<evidence type="ECO:0008006" key="6">
    <source>
        <dbReference type="Google" id="ProtNLM"/>
    </source>
</evidence>
<feature type="compositionally biased region" description="Polar residues" evidence="3">
    <location>
        <begin position="339"/>
        <end position="357"/>
    </location>
</feature>
<gene>
    <name evidence="4" type="ORF">V6N12_037694</name>
</gene>
<feature type="compositionally biased region" description="Low complexity" evidence="3">
    <location>
        <begin position="298"/>
        <end position="309"/>
    </location>
</feature>
<protein>
    <recommendedName>
        <fullName evidence="6">Protein ABIL2</fullName>
    </recommendedName>
</protein>
<feature type="region of interest" description="Disordered" evidence="3">
    <location>
        <begin position="272"/>
        <end position="385"/>
    </location>
</feature>
<dbReference type="PANTHER" id="PTHR10460">
    <property type="entry name" value="ABL INTERACTOR FAMILY MEMBER"/>
    <property type="match status" value="1"/>
</dbReference>
<comment type="similarity">
    <text evidence="1">Belongs to the ABI family.</text>
</comment>
<evidence type="ECO:0000256" key="1">
    <source>
        <dbReference type="ARBA" id="ARBA00010020"/>
    </source>
</evidence>
<evidence type="ECO:0000256" key="2">
    <source>
        <dbReference type="ARBA" id="ARBA00025223"/>
    </source>
</evidence>
<accession>A0ABR2C1P7</accession>
<feature type="compositionally biased region" description="Basic and acidic residues" evidence="3">
    <location>
        <begin position="364"/>
        <end position="385"/>
    </location>
</feature>
<dbReference type="Proteomes" id="UP001472677">
    <property type="component" value="Unassembled WGS sequence"/>
</dbReference>
<keyword evidence="5" id="KW-1185">Reference proteome</keyword>
<proteinExistence type="inferred from homology"/>
<sequence length="419" mass="48098">MHIGRTGTPFKGAGKIKTCYKYSPCCQLLLSPVRLQVFAFFCSSPAPVDVVVFLMLSQIIIVYQTVSVTVNHLALFMVYHAFFNFCWFLKRRHTRPGLLAAMPVSREESDCEDVSIQQSLLFSDGLKDLKNLRTQLYSAAEYFELSYTNDDHKQIVVKTLKDYAVKAIVNTIDHLGSVTYMVNDFLEEKVDEVSGTELQVSCVEERVQKCQEYIDHEGLSQQSSMIKTPKYHKRYILPVGETLQGANQTKSKYQGCSLDGEDNCHRFRRAVRHTIRETRRPPSSVRETPTSSIRKGRSPSPSLRPLQRSATFSFTATVPKKEQEKRTGSPHRFPRLSFGSDSRPTTPNKSRSSTPNSAGARRRYPSEPRRLAEMHLESEKVETKEIEQYPSKSKRLLKAFFRRRKSKKDDVLYSYLDEY</sequence>
<name>A0ABR2C1P7_9ROSI</name>
<comment type="caution">
    <text evidence="4">The sequence shown here is derived from an EMBL/GenBank/DDBJ whole genome shotgun (WGS) entry which is preliminary data.</text>
</comment>
<organism evidence="4 5">
    <name type="scientific">Hibiscus sabdariffa</name>
    <name type="common">roselle</name>
    <dbReference type="NCBI Taxonomy" id="183260"/>
    <lineage>
        <taxon>Eukaryota</taxon>
        <taxon>Viridiplantae</taxon>
        <taxon>Streptophyta</taxon>
        <taxon>Embryophyta</taxon>
        <taxon>Tracheophyta</taxon>
        <taxon>Spermatophyta</taxon>
        <taxon>Magnoliopsida</taxon>
        <taxon>eudicotyledons</taxon>
        <taxon>Gunneridae</taxon>
        <taxon>Pentapetalae</taxon>
        <taxon>rosids</taxon>
        <taxon>malvids</taxon>
        <taxon>Malvales</taxon>
        <taxon>Malvaceae</taxon>
        <taxon>Malvoideae</taxon>
        <taxon>Hibiscus</taxon>
    </lineage>
</organism>
<reference evidence="4 5" key="1">
    <citation type="journal article" date="2024" name="G3 (Bethesda)">
        <title>Genome assembly of Hibiscus sabdariffa L. provides insights into metabolisms of medicinal natural products.</title>
        <authorList>
            <person name="Kim T."/>
        </authorList>
    </citation>
    <scope>NUCLEOTIDE SEQUENCE [LARGE SCALE GENOMIC DNA]</scope>
    <source>
        <strain evidence="4">TK-2024</strain>
        <tissue evidence="4">Old leaves</tissue>
    </source>
</reference>